<evidence type="ECO:0000313" key="3">
    <source>
        <dbReference type="EMBL" id="TCT11645.1"/>
    </source>
</evidence>
<dbReference type="Gene3D" id="2.60.200.20">
    <property type="match status" value="1"/>
</dbReference>
<keyword evidence="1" id="KW-0472">Membrane</keyword>
<feature type="domain" description="FHA" evidence="2">
    <location>
        <begin position="408"/>
        <end position="458"/>
    </location>
</feature>
<proteinExistence type="predicted"/>
<dbReference type="InterPro" id="IPR008984">
    <property type="entry name" value="SMAD_FHA_dom_sf"/>
</dbReference>
<feature type="transmembrane region" description="Helical" evidence="1">
    <location>
        <begin position="245"/>
        <end position="264"/>
    </location>
</feature>
<dbReference type="PROSITE" id="PS50006">
    <property type="entry name" value="FHA_DOMAIN"/>
    <property type="match status" value="1"/>
</dbReference>
<sequence length="484" mass="56594">MNAISQYKLSFDRDIHKNYMLFSGNINNFQEEDYQLKMLLNNSITNLLEFNLVCHNEDVKLHYDITSKQSLRDILTKRELTSKEIKKLLERIIDTVENGCNYLLDENNYLICPEYIYINISSFEPYFCYLPQAQIEENMMDKLKDLIEYLMNNASEKDSDAVLLIHRLYKKTKKDDFTFKDLKNILYQKNEKSEITIRDNNEEKVELREKVAESSIAKSKVVSRAPIKRERVKEDKEILKFSTKYKIIAVFIQVLMLLLMYLTVSRKVFVDSVTKELDVVNLVAFFVILIVIDLYMLTKIFNSKNKIVKIVQVEKEVPIPSSINYSCITLERQSMYDNKNLPSINDEPMHLPIVEKVKNEDEGTVLLSNNPQEEGTMLLNEEVNDRKASLSYSKGNFIEEININVFPFLIGKLKGQVDYVIDSDTISRLHAKIIYNNNSYYIIDINSRNGTFLNGMRLDSQKEYLLNNGDEIKFCNIKVTFNNI</sequence>
<dbReference type="RefSeq" id="WP_132254156.1">
    <property type="nucleotide sequence ID" value="NZ_SMAL01000016.1"/>
</dbReference>
<dbReference type="InterPro" id="IPR050923">
    <property type="entry name" value="Cell_Proc_Reg/RNA_Proc"/>
</dbReference>
<gene>
    <name evidence="3" type="ORF">EDC18_1164</name>
</gene>
<keyword evidence="4" id="KW-1185">Reference proteome</keyword>
<dbReference type="SUPFAM" id="SSF49879">
    <property type="entry name" value="SMAD/FHA domain"/>
    <property type="match status" value="1"/>
</dbReference>
<dbReference type="OrthoDB" id="9783862at2"/>
<dbReference type="Pfam" id="PF19909">
    <property type="entry name" value="DUF6382"/>
    <property type="match status" value="1"/>
</dbReference>
<keyword evidence="1" id="KW-0812">Transmembrane</keyword>
<feature type="transmembrane region" description="Helical" evidence="1">
    <location>
        <begin position="279"/>
        <end position="297"/>
    </location>
</feature>
<protein>
    <submittedName>
        <fullName evidence="3">PSer/pThr/pTyr-binding forkhead associated (FHA) protein</fullName>
    </submittedName>
</protein>
<comment type="caution">
    <text evidence="3">The sequence shown here is derived from an EMBL/GenBank/DDBJ whole genome shotgun (WGS) entry which is preliminary data.</text>
</comment>
<dbReference type="Pfam" id="PF00498">
    <property type="entry name" value="FHA"/>
    <property type="match status" value="1"/>
</dbReference>
<dbReference type="Proteomes" id="UP000294902">
    <property type="component" value="Unassembled WGS sequence"/>
</dbReference>
<accession>A0A4R3MIT9</accession>
<dbReference type="PANTHER" id="PTHR23308">
    <property type="entry name" value="NUCLEAR INHIBITOR OF PROTEIN PHOSPHATASE-1"/>
    <property type="match status" value="1"/>
</dbReference>
<dbReference type="InterPro" id="IPR045962">
    <property type="entry name" value="DUF6382"/>
</dbReference>
<dbReference type="CDD" id="cd00060">
    <property type="entry name" value="FHA"/>
    <property type="match status" value="1"/>
</dbReference>
<reference evidence="3 4" key="1">
    <citation type="submission" date="2019-03" db="EMBL/GenBank/DDBJ databases">
        <title>Genomic Encyclopedia of Type Strains, Phase IV (KMG-IV): sequencing the most valuable type-strain genomes for metagenomic binning, comparative biology and taxonomic classification.</title>
        <authorList>
            <person name="Goeker M."/>
        </authorList>
    </citation>
    <scope>NUCLEOTIDE SEQUENCE [LARGE SCALE GENOMIC DNA]</scope>
    <source>
        <strain evidence="3 4">DSM 24629</strain>
    </source>
</reference>
<evidence type="ECO:0000313" key="4">
    <source>
        <dbReference type="Proteomes" id="UP000294902"/>
    </source>
</evidence>
<name>A0A4R3MIT9_9FIRM</name>
<evidence type="ECO:0000259" key="2">
    <source>
        <dbReference type="PROSITE" id="PS50006"/>
    </source>
</evidence>
<keyword evidence="1" id="KW-1133">Transmembrane helix</keyword>
<evidence type="ECO:0000256" key="1">
    <source>
        <dbReference type="SAM" id="Phobius"/>
    </source>
</evidence>
<dbReference type="EMBL" id="SMAL01000016">
    <property type="protein sequence ID" value="TCT11645.1"/>
    <property type="molecule type" value="Genomic_DNA"/>
</dbReference>
<dbReference type="AlphaFoldDB" id="A0A4R3MIT9"/>
<dbReference type="InterPro" id="IPR000253">
    <property type="entry name" value="FHA_dom"/>
</dbReference>
<organism evidence="3 4">
    <name type="scientific">Natranaerovirga pectinivora</name>
    <dbReference type="NCBI Taxonomy" id="682400"/>
    <lineage>
        <taxon>Bacteria</taxon>
        <taxon>Bacillati</taxon>
        <taxon>Bacillota</taxon>
        <taxon>Clostridia</taxon>
        <taxon>Lachnospirales</taxon>
        <taxon>Natranaerovirgaceae</taxon>
        <taxon>Natranaerovirga</taxon>
    </lineage>
</organism>
<dbReference type="SMART" id="SM00240">
    <property type="entry name" value="FHA"/>
    <property type="match status" value="1"/>
</dbReference>